<evidence type="ECO:0000259" key="3">
    <source>
        <dbReference type="PROSITE" id="PS51371"/>
    </source>
</evidence>
<organism evidence="4 5">
    <name type="scientific">Salix dunnii</name>
    <dbReference type="NCBI Taxonomy" id="1413687"/>
    <lineage>
        <taxon>Eukaryota</taxon>
        <taxon>Viridiplantae</taxon>
        <taxon>Streptophyta</taxon>
        <taxon>Embryophyta</taxon>
        <taxon>Tracheophyta</taxon>
        <taxon>Spermatophyta</taxon>
        <taxon>Magnoliopsida</taxon>
        <taxon>eudicotyledons</taxon>
        <taxon>Gunneridae</taxon>
        <taxon>Pentapetalae</taxon>
        <taxon>rosids</taxon>
        <taxon>fabids</taxon>
        <taxon>Malpighiales</taxon>
        <taxon>Salicaceae</taxon>
        <taxon>Saliceae</taxon>
        <taxon>Salix</taxon>
    </lineage>
</organism>
<dbReference type="Pfam" id="PF00571">
    <property type="entry name" value="CBS"/>
    <property type="match status" value="2"/>
</dbReference>
<comment type="caution">
    <text evidence="4">The sequence shown here is derived from an EMBL/GenBank/DDBJ whole genome shotgun (WGS) entry which is preliminary data.</text>
</comment>
<dbReference type="InterPro" id="IPR000644">
    <property type="entry name" value="CBS_dom"/>
</dbReference>
<sequence length="264" mass="29456">MTIYGRFNLVLIQLRLFRTFKCDMKVILLPYKIVFLSLADVQPKNGVYTVGDFMTRKEDLHVVKPTTTVDEALEALVENRITGFPVIDDDWKLVGLVSDYDLLALDSISGGGRTETNMFPEVDSTWKIARDTRMIVLTGAPLTGESFENLFFWTFNEVQRLLSKNNGKVVGDLMTQAPVVVRETTNLEDAARLLLETKYRRLPVVDADGKLGTFYAWKYLKLITVLITSSGDLTGHGSSQVAKPIKSAPLSLSSRTGMIAITLL</sequence>
<keyword evidence="5" id="KW-1185">Reference proteome</keyword>
<dbReference type="InterPro" id="IPR051462">
    <property type="entry name" value="CBS_domain-containing"/>
</dbReference>
<dbReference type="AlphaFoldDB" id="A0A835JZS9"/>
<dbReference type="EMBL" id="JADGMS010000007">
    <property type="protein sequence ID" value="KAF9678522.1"/>
    <property type="molecule type" value="Genomic_DNA"/>
</dbReference>
<dbReference type="Proteomes" id="UP000657918">
    <property type="component" value="Unassembled WGS sequence"/>
</dbReference>
<dbReference type="PANTHER" id="PTHR48108:SF6">
    <property type="entry name" value="CBS DOMAIN-CONTAINING PROTEIN CBSX1, CHLOROPLASTIC"/>
    <property type="match status" value="1"/>
</dbReference>
<dbReference type="Gene3D" id="3.10.580.10">
    <property type="entry name" value="CBS-domain"/>
    <property type="match status" value="2"/>
</dbReference>
<dbReference type="InterPro" id="IPR046342">
    <property type="entry name" value="CBS_dom_sf"/>
</dbReference>
<feature type="domain" description="CBS" evidence="3">
    <location>
        <begin position="54"/>
        <end position="115"/>
    </location>
</feature>
<evidence type="ECO:0000313" key="4">
    <source>
        <dbReference type="EMBL" id="KAF9678522.1"/>
    </source>
</evidence>
<protein>
    <recommendedName>
        <fullName evidence="3">CBS domain-containing protein</fullName>
    </recommendedName>
</protein>
<keyword evidence="2" id="KW-0129">CBS domain</keyword>
<keyword evidence="1" id="KW-0677">Repeat</keyword>
<dbReference type="SUPFAM" id="SSF54631">
    <property type="entry name" value="CBS-domain pair"/>
    <property type="match status" value="1"/>
</dbReference>
<dbReference type="PROSITE" id="PS51371">
    <property type="entry name" value="CBS"/>
    <property type="match status" value="2"/>
</dbReference>
<evidence type="ECO:0000256" key="1">
    <source>
        <dbReference type="ARBA" id="ARBA00022737"/>
    </source>
</evidence>
<dbReference type="PANTHER" id="PTHR48108">
    <property type="entry name" value="CBS DOMAIN-CONTAINING PROTEIN CBSX2, CHLOROPLASTIC"/>
    <property type="match status" value="1"/>
</dbReference>
<evidence type="ECO:0000313" key="5">
    <source>
        <dbReference type="Proteomes" id="UP000657918"/>
    </source>
</evidence>
<feature type="domain" description="CBS" evidence="3">
    <location>
        <begin position="174"/>
        <end position="233"/>
    </location>
</feature>
<proteinExistence type="predicted"/>
<gene>
    <name evidence="4" type="ORF">SADUNF_Sadunf07G0043600</name>
</gene>
<accession>A0A835JZS9</accession>
<evidence type="ECO:0000256" key="2">
    <source>
        <dbReference type="PROSITE-ProRule" id="PRU00703"/>
    </source>
</evidence>
<dbReference type="OrthoDB" id="418595at2759"/>
<name>A0A835JZS9_9ROSI</name>
<dbReference type="SMART" id="SM00116">
    <property type="entry name" value="CBS"/>
    <property type="match status" value="2"/>
</dbReference>
<reference evidence="4 5" key="1">
    <citation type="submission" date="2020-10" db="EMBL/GenBank/DDBJ databases">
        <title>Plant Genome Project.</title>
        <authorList>
            <person name="Zhang R.-G."/>
        </authorList>
    </citation>
    <scope>NUCLEOTIDE SEQUENCE [LARGE SCALE GENOMIC DNA]</scope>
    <source>
        <strain evidence="4">FAFU-HL-1</strain>
        <tissue evidence="4">Leaf</tissue>
    </source>
</reference>